<keyword evidence="3" id="KW-1185">Reference proteome</keyword>
<keyword evidence="1" id="KW-0812">Transmembrane</keyword>
<evidence type="ECO:0000313" key="3">
    <source>
        <dbReference type="Proteomes" id="UP000001542"/>
    </source>
</evidence>
<reference evidence="2" key="1">
    <citation type="submission" date="2006-10" db="EMBL/GenBank/DDBJ databases">
        <authorList>
            <person name="Amadeo P."/>
            <person name="Zhao Q."/>
            <person name="Wortman J."/>
            <person name="Fraser-Liggett C."/>
            <person name="Carlton J."/>
        </authorList>
    </citation>
    <scope>NUCLEOTIDE SEQUENCE</scope>
    <source>
        <strain evidence="2">G3</strain>
    </source>
</reference>
<dbReference type="RefSeq" id="XP_001324686.1">
    <property type="nucleotide sequence ID" value="XM_001324651.1"/>
</dbReference>
<sequence>MFFSLLLHVRSEINCCFFESDSSLCSGTADYYYTKTNYSEFSKLDTKSDLQVQIDAIGNINYEIPLDIFNVNSSVVIQGKNFNESIIRLISTPIKNLTLEKMTVIFTNLTDNATIKQHRFNIFMCRIPKMKQLIFDVDVFLKMDLYSATNITKLRYQKVRFYTENFVSEPTTLDLKGLGTSSVVFNWTLPPGNITFYKNLINITLKAYPNKYVIIKNAEDQEIYLHCPFSSNFTFICYQAYNILGAYKITTGFLNGGNVDFPACTWPSYPHLPFYLTGRGKITINCDTAILPANVYTNDGELTLTMKRPDSIISGALTMASKTSIIGNHMLTIQELEFQKKASLTISDKLILNSPRVTMGTDESLYLQGTGFYCFDKIINKRTNLTAQISNFQFSSKGLTIELYRRALTIRISNTGHSESQDLKFYYPDFEYNSSIDTDLCTFEMPGADSLLPSIVRNYTDIIFENSSFLFLEKSTQGIKLRGIRLESDLYSQYCVGFNDTVCPKNSILLTDKNISEWPTQETKWLFKLKFYIDPRYPVENPILNLANFNKGLTVTIDGPIMLDLTSFRMLQNLNAQNSNIFINHPVIAPSMEHMKFKNSTLSLELTRILGKSRYVELDYQTAKIISQKYPSNTYGKTLYLNLEGRNVTIDSEGLYFDDIKLYSPRIRLITDGKPLRIVGNQINMTKTFSLSIEDSPSKLILEGRFDKEFQINITDYCSNIISNTEDIPFYITTNKPNQTINFRSNRNYFIFSSTVDFNGNIKFEIPYDAELSFDELIMSEHTVLTVPEENVNQIYVNNLIINSSFINLSTNEFETTNFTVHQLGSEVYIKRISYYSKFTINYRFRMTQMPFLVIDPSIKLENIIFNFSYDESSLETDMQMIKNNPEMYYEPIPIICGQKINCTNWESKFNNEFFDNYSDTMCSIDEDYGYCYSLVIPERVSHRNKLLLLGFGSVGGVFFIFMVVLLGRYIYDSKKAKQSLSAKSGFSIIP</sequence>
<organism evidence="2 3">
    <name type="scientific">Trichomonas vaginalis (strain ATCC PRA-98 / G3)</name>
    <dbReference type="NCBI Taxonomy" id="412133"/>
    <lineage>
        <taxon>Eukaryota</taxon>
        <taxon>Metamonada</taxon>
        <taxon>Parabasalia</taxon>
        <taxon>Trichomonadida</taxon>
        <taxon>Trichomonadidae</taxon>
        <taxon>Trichomonas</taxon>
    </lineage>
</organism>
<feature type="transmembrane region" description="Helical" evidence="1">
    <location>
        <begin position="947"/>
        <end position="972"/>
    </location>
</feature>
<proteinExistence type="predicted"/>
<dbReference type="InParanoid" id="A2E4C8"/>
<keyword evidence="1" id="KW-0472">Membrane</keyword>
<evidence type="ECO:0000256" key="1">
    <source>
        <dbReference type="SAM" id="Phobius"/>
    </source>
</evidence>
<dbReference type="Proteomes" id="UP000001542">
    <property type="component" value="Unassembled WGS sequence"/>
</dbReference>
<dbReference type="VEuPathDB" id="TrichDB:TVAGG3_0018540"/>
<reference evidence="2" key="2">
    <citation type="journal article" date="2007" name="Science">
        <title>Draft genome sequence of the sexually transmitted pathogen Trichomonas vaginalis.</title>
        <authorList>
            <person name="Carlton J.M."/>
            <person name="Hirt R.P."/>
            <person name="Silva J.C."/>
            <person name="Delcher A.L."/>
            <person name="Schatz M."/>
            <person name="Zhao Q."/>
            <person name="Wortman J.R."/>
            <person name="Bidwell S.L."/>
            <person name="Alsmark U.C.M."/>
            <person name="Besteiro S."/>
            <person name="Sicheritz-Ponten T."/>
            <person name="Noel C.J."/>
            <person name="Dacks J.B."/>
            <person name="Foster P.G."/>
            <person name="Simillion C."/>
            <person name="Van de Peer Y."/>
            <person name="Miranda-Saavedra D."/>
            <person name="Barton G.J."/>
            <person name="Westrop G.D."/>
            <person name="Mueller S."/>
            <person name="Dessi D."/>
            <person name="Fiori P.L."/>
            <person name="Ren Q."/>
            <person name="Paulsen I."/>
            <person name="Zhang H."/>
            <person name="Bastida-Corcuera F.D."/>
            <person name="Simoes-Barbosa A."/>
            <person name="Brown M.T."/>
            <person name="Hayes R.D."/>
            <person name="Mukherjee M."/>
            <person name="Okumura C.Y."/>
            <person name="Schneider R."/>
            <person name="Smith A.J."/>
            <person name="Vanacova S."/>
            <person name="Villalvazo M."/>
            <person name="Haas B.J."/>
            <person name="Pertea M."/>
            <person name="Feldblyum T.V."/>
            <person name="Utterback T.R."/>
            <person name="Shu C.L."/>
            <person name="Osoegawa K."/>
            <person name="de Jong P.J."/>
            <person name="Hrdy I."/>
            <person name="Horvathova L."/>
            <person name="Zubacova Z."/>
            <person name="Dolezal P."/>
            <person name="Malik S.B."/>
            <person name="Logsdon J.M. Jr."/>
            <person name="Henze K."/>
            <person name="Gupta A."/>
            <person name="Wang C.C."/>
            <person name="Dunne R.L."/>
            <person name="Upcroft J.A."/>
            <person name="Upcroft P."/>
            <person name="White O."/>
            <person name="Salzberg S.L."/>
            <person name="Tang P."/>
            <person name="Chiu C.-H."/>
            <person name="Lee Y.-S."/>
            <person name="Embley T.M."/>
            <person name="Coombs G.H."/>
            <person name="Mottram J.C."/>
            <person name="Tachezy J."/>
            <person name="Fraser-Liggett C.M."/>
            <person name="Johnson P.J."/>
        </authorList>
    </citation>
    <scope>NUCLEOTIDE SEQUENCE [LARGE SCALE GENOMIC DNA]</scope>
    <source>
        <strain evidence="2">G3</strain>
    </source>
</reference>
<dbReference type="EMBL" id="DS113301">
    <property type="protein sequence ID" value="EAY12463.1"/>
    <property type="molecule type" value="Genomic_DNA"/>
</dbReference>
<dbReference type="AlphaFoldDB" id="A2E4C8"/>
<accession>A2E4C8</accession>
<keyword evidence="1" id="KW-1133">Transmembrane helix</keyword>
<protein>
    <submittedName>
        <fullName evidence="2">Uncharacterized protein</fullName>
    </submittedName>
</protein>
<gene>
    <name evidence="2" type="ORF">TVAG_128770</name>
</gene>
<dbReference type="KEGG" id="tva:4770429"/>
<dbReference type="VEuPathDB" id="TrichDB:TVAG_128770"/>
<name>A2E4C8_TRIV3</name>
<evidence type="ECO:0000313" key="2">
    <source>
        <dbReference type="EMBL" id="EAY12463.1"/>
    </source>
</evidence>